<evidence type="ECO:0000313" key="3">
    <source>
        <dbReference type="EMBL" id="OFI07059.1"/>
    </source>
</evidence>
<evidence type="ECO:0000313" key="4">
    <source>
        <dbReference type="Proteomes" id="UP000175744"/>
    </source>
</evidence>
<dbReference type="AlphaFoldDB" id="A0A1E8F0T2"/>
<dbReference type="PANTHER" id="PTHR35579:SF3">
    <property type="entry name" value="CRISPR SYSTEM CMS ENDORIBONUCLEASE CSM3"/>
    <property type="match status" value="1"/>
</dbReference>
<dbReference type="InterPro" id="IPR052216">
    <property type="entry name" value="CRISPR_Csm3_endoribonuclease"/>
</dbReference>
<dbReference type="RefSeq" id="WP_070109434.1">
    <property type="nucleotide sequence ID" value="NZ_LZFO01000005.1"/>
</dbReference>
<sequence length="179" mass="20442">MHKCKYMIKLNFKSPFNINTGEGENDFINKYTVKLRGKPYIPGSTIKGKIKSNFYKISDFKHKDNNESCNCPMCKLFGKSGNSPSKICVDNFETKEESKISIKTSNSIDRFRKVSKDGALFTEEQCYNKEFLGEVSIVFDEETKIYKEELEMAIKMIDFIGGSKSRGSGNVEVSFEEVK</sequence>
<dbReference type="Pfam" id="PF03787">
    <property type="entry name" value="RAMPs"/>
    <property type="match status" value="1"/>
</dbReference>
<organism evidence="3 4">
    <name type="scientific">Clostridium acetireducens DSM 10703</name>
    <dbReference type="NCBI Taxonomy" id="1121290"/>
    <lineage>
        <taxon>Bacteria</taxon>
        <taxon>Bacillati</taxon>
        <taxon>Bacillota</taxon>
        <taxon>Clostridia</taxon>
        <taxon>Eubacteriales</taxon>
        <taxon>Clostridiaceae</taxon>
        <taxon>Clostridium</taxon>
    </lineage>
</organism>
<reference evidence="3 4" key="1">
    <citation type="submission" date="2016-06" db="EMBL/GenBank/DDBJ databases">
        <title>Genome sequence of Clostridium acetireducens DSM 10703.</title>
        <authorList>
            <person name="Poehlein A."/>
            <person name="Fluechter S."/>
            <person name="Duerre P."/>
            <person name="Daniel R."/>
        </authorList>
    </citation>
    <scope>NUCLEOTIDE SEQUENCE [LARGE SCALE GENOMIC DNA]</scope>
    <source>
        <strain evidence="3 4">DSM 10703</strain>
    </source>
</reference>
<protein>
    <submittedName>
        <fullName evidence="3">RAMP superfamily protein</fullName>
    </submittedName>
</protein>
<evidence type="ECO:0000259" key="2">
    <source>
        <dbReference type="Pfam" id="PF03787"/>
    </source>
</evidence>
<comment type="caution">
    <text evidence="3">The sequence shown here is derived from an EMBL/GenBank/DDBJ whole genome shotgun (WGS) entry which is preliminary data.</text>
</comment>
<dbReference type="Proteomes" id="UP000175744">
    <property type="component" value="Unassembled WGS sequence"/>
</dbReference>
<name>A0A1E8F0T2_9CLOT</name>
<dbReference type="InterPro" id="IPR005537">
    <property type="entry name" value="RAMP_III_fam"/>
</dbReference>
<dbReference type="STRING" id="1121290.CLAOCE_04640"/>
<keyword evidence="1" id="KW-0051">Antiviral defense</keyword>
<feature type="domain" description="CRISPR type III-associated protein" evidence="2">
    <location>
        <begin position="9"/>
        <end position="172"/>
    </location>
</feature>
<dbReference type="GO" id="GO:0051607">
    <property type="term" value="P:defense response to virus"/>
    <property type="evidence" value="ECO:0007669"/>
    <property type="project" value="UniProtKB-KW"/>
</dbReference>
<keyword evidence="4" id="KW-1185">Reference proteome</keyword>
<gene>
    <name evidence="3" type="ORF">CLOACE_04640</name>
</gene>
<dbReference type="OrthoDB" id="1063910at2"/>
<evidence type="ECO:0000256" key="1">
    <source>
        <dbReference type="ARBA" id="ARBA00023118"/>
    </source>
</evidence>
<proteinExistence type="predicted"/>
<accession>A0A1E8F0T2</accession>
<dbReference type="PANTHER" id="PTHR35579">
    <property type="entry name" value="CRISPR SYSTEM CMS ENDORIBONUCLEASE CSM3"/>
    <property type="match status" value="1"/>
</dbReference>
<dbReference type="CDD" id="cd09726">
    <property type="entry name" value="RAMP_I_III"/>
    <property type="match status" value="1"/>
</dbReference>
<dbReference type="EMBL" id="LZFO01000005">
    <property type="protein sequence ID" value="OFI07059.1"/>
    <property type="molecule type" value="Genomic_DNA"/>
</dbReference>